<organism evidence="2 3">
    <name type="scientific">Rosa chinensis</name>
    <name type="common">China rose</name>
    <dbReference type="NCBI Taxonomy" id="74649"/>
    <lineage>
        <taxon>Eukaryota</taxon>
        <taxon>Viridiplantae</taxon>
        <taxon>Streptophyta</taxon>
        <taxon>Embryophyta</taxon>
        <taxon>Tracheophyta</taxon>
        <taxon>Spermatophyta</taxon>
        <taxon>Magnoliopsida</taxon>
        <taxon>eudicotyledons</taxon>
        <taxon>Gunneridae</taxon>
        <taxon>Pentapetalae</taxon>
        <taxon>rosids</taxon>
        <taxon>fabids</taxon>
        <taxon>Rosales</taxon>
        <taxon>Rosaceae</taxon>
        <taxon>Rosoideae</taxon>
        <taxon>Rosoideae incertae sedis</taxon>
        <taxon>Rosa</taxon>
    </lineage>
</organism>
<sequence length="60" mass="6394">MVAKDHQSATNSPSPKVEVGEIDTRAPFQSVKDAVSLFGEGAFSGSGEKPAIRKIKPYEC</sequence>
<accession>A0A2P6QLR3</accession>
<reference evidence="2 3" key="1">
    <citation type="journal article" date="2018" name="Nat. Genet.">
        <title>The Rosa genome provides new insights in the design of modern roses.</title>
        <authorList>
            <person name="Bendahmane M."/>
        </authorList>
    </citation>
    <scope>NUCLEOTIDE SEQUENCE [LARGE SCALE GENOMIC DNA]</scope>
    <source>
        <strain evidence="3">cv. Old Blush</strain>
    </source>
</reference>
<gene>
    <name evidence="2" type="ORF">RchiOBHm_Chr5g0076581</name>
</gene>
<name>A0A2P6QLR3_ROSCH</name>
<keyword evidence="3" id="KW-1185">Reference proteome</keyword>
<dbReference type="Proteomes" id="UP000238479">
    <property type="component" value="Chromosome 5"/>
</dbReference>
<dbReference type="AlphaFoldDB" id="A0A2P6QLR3"/>
<dbReference type="EMBL" id="PDCK01000043">
    <property type="protein sequence ID" value="PRQ35123.1"/>
    <property type="molecule type" value="Genomic_DNA"/>
</dbReference>
<protein>
    <submittedName>
        <fullName evidence="2">Uncharacterized protein</fullName>
    </submittedName>
</protein>
<dbReference type="STRING" id="74649.A0A2P6QLR3"/>
<evidence type="ECO:0000313" key="3">
    <source>
        <dbReference type="Proteomes" id="UP000238479"/>
    </source>
</evidence>
<evidence type="ECO:0000313" key="2">
    <source>
        <dbReference type="EMBL" id="PRQ35123.1"/>
    </source>
</evidence>
<dbReference type="Gramene" id="PRQ35123">
    <property type="protein sequence ID" value="PRQ35123"/>
    <property type="gene ID" value="RchiOBHm_Chr5g0076581"/>
</dbReference>
<evidence type="ECO:0000256" key="1">
    <source>
        <dbReference type="SAM" id="MobiDB-lite"/>
    </source>
</evidence>
<comment type="caution">
    <text evidence="2">The sequence shown here is derived from an EMBL/GenBank/DDBJ whole genome shotgun (WGS) entry which is preliminary data.</text>
</comment>
<feature type="region of interest" description="Disordered" evidence="1">
    <location>
        <begin position="1"/>
        <end position="21"/>
    </location>
</feature>
<proteinExistence type="predicted"/>